<evidence type="ECO:0000256" key="3">
    <source>
        <dbReference type="ARBA" id="ARBA00016507"/>
    </source>
</evidence>
<keyword evidence="7" id="KW-1006">Bacterial flagellum protein export</keyword>
<evidence type="ECO:0000313" key="10">
    <source>
        <dbReference type="EMBL" id="MCK7595149.1"/>
    </source>
</evidence>
<dbReference type="EMBL" id="JALNMH010000014">
    <property type="protein sequence ID" value="MCK7595149.1"/>
    <property type="molecule type" value="Genomic_DNA"/>
</dbReference>
<protein>
    <recommendedName>
        <fullName evidence="3">Flagellar assembly protein FliH</fullName>
    </recommendedName>
</protein>
<evidence type="ECO:0000259" key="9">
    <source>
        <dbReference type="Pfam" id="PF02108"/>
    </source>
</evidence>
<comment type="caution">
    <text evidence="10">The sequence shown here is derived from an EMBL/GenBank/DDBJ whole genome shotgun (WGS) entry which is preliminary data.</text>
</comment>
<dbReference type="InterPro" id="IPR018035">
    <property type="entry name" value="Flagellar_FliH/T3SS_HrpE"/>
</dbReference>
<name>A0ABT0GKS8_9GAMM</name>
<keyword evidence="11" id="KW-1185">Reference proteome</keyword>
<evidence type="ECO:0000256" key="2">
    <source>
        <dbReference type="ARBA" id="ARBA00006602"/>
    </source>
</evidence>
<keyword evidence="4" id="KW-0813">Transport</keyword>
<comment type="similarity">
    <text evidence="2">Belongs to the FliH family.</text>
</comment>
<evidence type="ECO:0000256" key="6">
    <source>
        <dbReference type="ARBA" id="ARBA00022927"/>
    </source>
</evidence>
<feature type="region of interest" description="Disordered" evidence="8">
    <location>
        <begin position="1"/>
        <end position="33"/>
    </location>
</feature>
<comment type="function">
    <text evidence="1">Needed for flagellar regrowth and assembly.</text>
</comment>
<feature type="compositionally biased region" description="Pro residues" evidence="8">
    <location>
        <begin position="19"/>
        <end position="30"/>
    </location>
</feature>
<dbReference type="PANTHER" id="PTHR34982:SF1">
    <property type="entry name" value="FLAGELLAR ASSEMBLY PROTEIN FLIH"/>
    <property type="match status" value="1"/>
</dbReference>
<feature type="domain" description="Flagellar assembly protein FliH/Type III secretion system HrpE" evidence="9">
    <location>
        <begin position="67"/>
        <end position="186"/>
    </location>
</feature>
<reference evidence="10" key="1">
    <citation type="submission" date="2022-04" db="EMBL/GenBank/DDBJ databases">
        <title>Lysobacter sp. CAU 1642 isolated from sea sand.</title>
        <authorList>
            <person name="Kim W."/>
        </authorList>
    </citation>
    <scope>NUCLEOTIDE SEQUENCE</scope>
    <source>
        <strain evidence="10">CAU 1642</strain>
    </source>
</reference>
<proteinExistence type="inferred from homology"/>
<dbReference type="Proteomes" id="UP001431449">
    <property type="component" value="Unassembled WGS sequence"/>
</dbReference>
<dbReference type="InterPro" id="IPR051472">
    <property type="entry name" value="T3SS_Stator/FliH"/>
</dbReference>
<evidence type="ECO:0000256" key="4">
    <source>
        <dbReference type="ARBA" id="ARBA00022448"/>
    </source>
</evidence>
<gene>
    <name evidence="10" type="ORF">M0G41_15890</name>
</gene>
<dbReference type="Pfam" id="PF02108">
    <property type="entry name" value="FliH"/>
    <property type="match status" value="1"/>
</dbReference>
<dbReference type="PANTHER" id="PTHR34982">
    <property type="entry name" value="YOP PROTEINS TRANSLOCATION PROTEIN L"/>
    <property type="match status" value="1"/>
</dbReference>
<dbReference type="RefSeq" id="WP_248210915.1">
    <property type="nucleotide sequence ID" value="NZ_JALNMH010000014.1"/>
</dbReference>
<accession>A0ABT0GKS8</accession>
<evidence type="ECO:0000256" key="8">
    <source>
        <dbReference type="SAM" id="MobiDB-lite"/>
    </source>
</evidence>
<evidence type="ECO:0000256" key="1">
    <source>
        <dbReference type="ARBA" id="ARBA00003041"/>
    </source>
</evidence>
<keyword evidence="5" id="KW-1005">Bacterial flagellum biogenesis</keyword>
<sequence>MSGASAHRWEAPDLDPDARPPAPSGPPPKVGPSVEELAAIEKAARDEGYAAGHAEGLNAGKAETERLQAQLAAMLRSLAAPLADLDQEVGDALGALAVRIAGALLEEAYAAEPERLARLVRATLDTAGLERNAVEVRLQPQDLALVRPLLEGDSVKLVADAALRRGDVRVHGNSLRVDAALETRLRSAFAALRVEESPDA</sequence>
<keyword evidence="6" id="KW-0653">Protein transport</keyword>
<evidence type="ECO:0000256" key="7">
    <source>
        <dbReference type="ARBA" id="ARBA00023225"/>
    </source>
</evidence>
<evidence type="ECO:0000313" key="11">
    <source>
        <dbReference type="Proteomes" id="UP001431449"/>
    </source>
</evidence>
<organism evidence="10 11">
    <name type="scientific">Pseudomarimonas salicorniae</name>
    <dbReference type="NCBI Taxonomy" id="2933270"/>
    <lineage>
        <taxon>Bacteria</taxon>
        <taxon>Pseudomonadati</taxon>
        <taxon>Pseudomonadota</taxon>
        <taxon>Gammaproteobacteria</taxon>
        <taxon>Lysobacterales</taxon>
        <taxon>Lysobacteraceae</taxon>
        <taxon>Pseudomarimonas</taxon>
    </lineage>
</organism>
<evidence type="ECO:0000256" key="5">
    <source>
        <dbReference type="ARBA" id="ARBA00022795"/>
    </source>
</evidence>